<protein>
    <submittedName>
        <fullName evidence="1">Uncharacterized protein</fullName>
    </submittedName>
</protein>
<dbReference type="AlphaFoldDB" id="A0AA88GVB7"/>
<gene>
    <name evidence="1" type="ORF">C9374_002023</name>
</gene>
<sequence length="177" mass="20409">MMVLKNASRFVSDHTSDLADIEIVNGNNLIALRSFKLLNHDLDLTETGLPVCGRNILLSCLPGVEDQYFDRIVLLHSFDLDDDISWIRSTIPKFRNDLVIHRVYANKYYPDLVQVLKDMENKGITIHTIILSDCYKQFKEHEKKELLKLKSRIDISQSYSSDSIPPTDTWTLKSVIQ</sequence>
<organism evidence="1 2">
    <name type="scientific">Naegleria lovaniensis</name>
    <name type="common">Amoeba</name>
    <dbReference type="NCBI Taxonomy" id="51637"/>
    <lineage>
        <taxon>Eukaryota</taxon>
        <taxon>Discoba</taxon>
        <taxon>Heterolobosea</taxon>
        <taxon>Tetramitia</taxon>
        <taxon>Eutetramitia</taxon>
        <taxon>Vahlkampfiidae</taxon>
        <taxon>Naegleria</taxon>
    </lineage>
</organism>
<reference evidence="1 2" key="1">
    <citation type="journal article" date="2018" name="BMC Genomics">
        <title>The genome of Naegleria lovaniensis, the basis for a comparative approach to unravel pathogenicity factors of the human pathogenic amoeba N. fowleri.</title>
        <authorList>
            <person name="Liechti N."/>
            <person name="Schurch N."/>
            <person name="Bruggmann R."/>
            <person name="Wittwer M."/>
        </authorList>
    </citation>
    <scope>NUCLEOTIDE SEQUENCE [LARGE SCALE GENOMIC DNA]</scope>
    <source>
        <strain evidence="1 2">ATCC 30569</strain>
    </source>
</reference>
<dbReference type="EMBL" id="PYSW02000014">
    <property type="protein sequence ID" value="KAG2386988.1"/>
    <property type="molecule type" value="Genomic_DNA"/>
</dbReference>
<evidence type="ECO:0000313" key="2">
    <source>
        <dbReference type="Proteomes" id="UP000816034"/>
    </source>
</evidence>
<accession>A0AA88GVB7</accession>
<name>A0AA88GVB7_NAELO</name>
<dbReference type="RefSeq" id="XP_044550980.1">
    <property type="nucleotide sequence ID" value="XM_044691396.1"/>
</dbReference>
<comment type="caution">
    <text evidence="1">The sequence shown here is derived from an EMBL/GenBank/DDBJ whole genome shotgun (WGS) entry which is preliminary data.</text>
</comment>
<dbReference type="GeneID" id="68094479"/>
<dbReference type="Proteomes" id="UP000816034">
    <property type="component" value="Unassembled WGS sequence"/>
</dbReference>
<proteinExistence type="predicted"/>
<keyword evidence="2" id="KW-1185">Reference proteome</keyword>
<evidence type="ECO:0000313" key="1">
    <source>
        <dbReference type="EMBL" id="KAG2386988.1"/>
    </source>
</evidence>